<evidence type="ECO:0000313" key="3">
    <source>
        <dbReference type="EnsemblMetazoa" id="KAF7490843.1"/>
    </source>
</evidence>
<evidence type="ECO:0000313" key="2">
    <source>
        <dbReference type="EMBL" id="KPM09035.1"/>
    </source>
</evidence>
<sequence length="217" mass="25439">MKTNLSETLSIYDFLKTTRKRNTRMRADTTQMVACEMCTPACVCASNKRILFYLGELATKNFNCISIMMENNVDVDENNNHRPFLLIRVPKSLKLEKLDGLKVYLENSPKRQRLIDVQGENDERDYHYSYEFTPITNQSSVNIIQSTSNGEFRLNRNDSLRGYLNFYKRRSSTLRNEFEIEPLIPINPNDPVEDIINQNQRHRSIKKRTKMKKISCA</sequence>
<dbReference type="EMBL" id="WVUK01000062">
    <property type="protein sequence ID" value="KAF7490843.1"/>
    <property type="molecule type" value="Genomic_DNA"/>
</dbReference>
<reference evidence="2 5" key="1">
    <citation type="journal article" date="2015" name="Parasit. Vectors">
        <title>Draft genome of the scabies mite.</title>
        <authorList>
            <person name="Rider S.D.Jr."/>
            <person name="Morgan M.S."/>
            <person name="Arlian L.G."/>
        </authorList>
    </citation>
    <scope>NUCLEOTIDE SEQUENCE [LARGE SCALE GENOMIC DNA]</scope>
    <source>
        <strain evidence="2">Arlian Lab</strain>
    </source>
</reference>
<dbReference type="Proteomes" id="UP000616769">
    <property type="component" value="Unassembled WGS sequence"/>
</dbReference>
<dbReference type="EnsemblMetazoa" id="SSS_1737s_mrna">
    <property type="protein sequence ID" value="KAF7490843.1"/>
    <property type="gene ID" value="SSS_1737"/>
</dbReference>
<protein>
    <submittedName>
        <fullName evidence="2 3">Uncharacterized protein</fullName>
    </submittedName>
</protein>
<name>A0A132AEQ5_SARSC</name>
<accession>A0A132AEQ5</accession>
<reference evidence="3" key="4">
    <citation type="submission" date="2022-06" db="UniProtKB">
        <authorList>
            <consortium name="EnsemblMetazoa"/>
        </authorList>
    </citation>
    <scope>IDENTIFICATION</scope>
</reference>
<dbReference type="VEuPathDB" id="VectorBase:SSCA008533"/>
<organism evidence="2 5">
    <name type="scientific">Sarcoptes scabiei</name>
    <name type="common">Itch mite</name>
    <name type="synonym">Acarus scabiei</name>
    <dbReference type="NCBI Taxonomy" id="52283"/>
    <lineage>
        <taxon>Eukaryota</taxon>
        <taxon>Metazoa</taxon>
        <taxon>Ecdysozoa</taxon>
        <taxon>Arthropoda</taxon>
        <taxon>Chelicerata</taxon>
        <taxon>Arachnida</taxon>
        <taxon>Acari</taxon>
        <taxon>Acariformes</taxon>
        <taxon>Sarcoptiformes</taxon>
        <taxon>Astigmata</taxon>
        <taxon>Psoroptidia</taxon>
        <taxon>Sarcoptoidea</taxon>
        <taxon>Sarcoptidae</taxon>
        <taxon>Sarcoptinae</taxon>
        <taxon>Sarcoptes</taxon>
    </lineage>
</organism>
<reference evidence="4" key="2">
    <citation type="journal article" date="2020" name="PLoS Negl. Trop. Dis.">
        <title>High-quality nuclear genome for Sarcoptes scabiei-A critical resource for a neglected parasite.</title>
        <authorList>
            <person name="Korhonen P.K."/>
            <person name="Gasser R.B."/>
            <person name="Ma G."/>
            <person name="Wang T."/>
            <person name="Stroehlein A.J."/>
            <person name="Young N.D."/>
            <person name="Ang C.S."/>
            <person name="Fernando D.D."/>
            <person name="Lu H.C."/>
            <person name="Taylor S."/>
            <person name="Reynolds S.L."/>
            <person name="Mofiz E."/>
            <person name="Najaraj S.H."/>
            <person name="Gowda H."/>
            <person name="Madugundu A."/>
            <person name="Renuse S."/>
            <person name="Holt D."/>
            <person name="Pandey A."/>
            <person name="Papenfuss A.T."/>
            <person name="Fischer K."/>
        </authorList>
    </citation>
    <scope>NUCLEOTIDE SEQUENCE [LARGE SCALE GENOMIC DNA]</scope>
</reference>
<proteinExistence type="predicted"/>
<dbReference type="Proteomes" id="UP000070412">
    <property type="component" value="Unassembled WGS sequence"/>
</dbReference>
<evidence type="ECO:0000313" key="5">
    <source>
        <dbReference type="Proteomes" id="UP000616769"/>
    </source>
</evidence>
<reference evidence="1" key="3">
    <citation type="submission" date="2020-01" db="EMBL/GenBank/DDBJ databases">
        <authorList>
            <person name="Korhonen P.K.K."/>
            <person name="Guangxu M.G."/>
            <person name="Wang T.W."/>
            <person name="Stroehlein A.J.S."/>
            <person name="Young N.D."/>
            <person name="Ang C.-S.A."/>
            <person name="Fernando D.W.F."/>
            <person name="Lu H.L."/>
            <person name="Taylor S.T."/>
            <person name="Ehtesham M.E.M."/>
            <person name="Najaraj S.H.N."/>
            <person name="Harsha G.H.G."/>
            <person name="Madugundu A.M."/>
            <person name="Renuse S.R."/>
            <person name="Holt D.H."/>
            <person name="Pandey A.P."/>
            <person name="Papenfuss A.P."/>
            <person name="Gasser R.B.G."/>
            <person name="Fischer K.F."/>
        </authorList>
    </citation>
    <scope>NUCLEOTIDE SEQUENCE</scope>
    <source>
        <strain evidence="1">SSS_KF_BRIS2020</strain>
    </source>
</reference>
<dbReference type="EMBL" id="JXLN01013027">
    <property type="protein sequence ID" value="KPM09035.1"/>
    <property type="molecule type" value="Genomic_DNA"/>
</dbReference>
<evidence type="ECO:0000313" key="1">
    <source>
        <dbReference type="EMBL" id="KAF7490843.1"/>
    </source>
</evidence>
<keyword evidence="4" id="KW-1185">Reference proteome</keyword>
<dbReference type="AlphaFoldDB" id="A0A132AEQ5"/>
<gene>
    <name evidence="2" type="ORF">QR98_0075640</name>
    <name evidence="1" type="ORF">SSS_1737</name>
</gene>
<evidence type="ECO:0000313" key="4">
    <source>
        <dbReference type="Proteomes" id="UP000070412"/>
    </source>
</evidence>